<keyword evidence="3" id="KW-1185">Reference proteome</keyword>
<dbReference type="PANTHER" id="PTHR31917">
    <property type="entry name" value="AGENET DOMAIN-CONTAINING PROTEIN-RELATED"/>
    <property type="match status" value="1"/>
</dbReference>
<dbReference type="AlphaFoldDB" id="A0A453KSY7"/>
<accession>A0A453KSY7</accession>
<evidence type="ECO:0000313" key="2">
    <source>
        <dbReference type="EnsemblPlants" id="AET5Gv20504900.2"/>
    </source>
</evidence>
<sequence length="284" mass="30349">EPGRLGIRLAKRPMLRPQLPSRYRKIDSPVDVGVIVDAWLNGGWWEGIVLQPETAGHVQVYLQGEGRLVEFKVDALHKSFEWREEQWMPLDARTDVAAKITLDLKKQKAAAAAAASPTGLLLQPREDPGTANSVPPRKRILELGHPSEEERLLQDRKGKGPADVPAKTVPDKASLQQRREEGDGDGMSRGGGSADAKQCRVDPANSDGLNCAERKGKAAKSSRVKKMGSSEGSGSQGGTSGSASSGGAAPVKPAVPMKEVCVTNGEAPLVAMDESEVIDLTMYD</sequence>
<dbReference type="Gramene" id="AET5Gv20504900.2">
    <property type="protein sequence ID" value="AET5Gv20504900.2"/>
    <property type="gene ID" value="AET5Gv20504900"/>
</dbReference>
<reference evidence="2" key="5">
    <citation type="journal article" date="2021" name="G3 (Bethesda)">
        <title>Aegilops tauschii genome assembly Aet v5.0 features greater sequence contiguity and improved annotation.</title>
        <authorList>
            <person name="Wang L."/>
            <person name="Zhu T."/>
            <person name="Rodriguez J.C."/>
            <person name="Deal K.R."/>
            <person name="Dubcovsky J."/>
            <person name="McGuire P.E."/>
            <person name="Lux T."/>
            <person name="Spannagl M."/>
            <person name="Mayer K.F.X."/>
            <person name="Baldrich P."/>
            <person name="Meyers B.C."/>
            <person name="Huo N."/>
            <person name="Gu Y.Q."/>
            <person name="Zhou H."/>
            <person name="Devos K.M."/>
            <person name="Bennetzen J.L."/>
            <person name="Unver T."/>
            <person name="Budak H."/>
            <person name="Gulick P.J."/>
            <person name="Galiba G."/>
            <person name="Kalapos B."/>
            <person name="Nelson D.R."/>
            <person name="Li P."/>
            <person name="You F.M."/>
            <person name="Luo M.C."/>
            <person name="Dvorak J."/>
        </authorList>
    </citation>
    <scope>NUCLEOTIDE SEQUENCE [LARGE SCALE GENOMIC DNA]</scope>
    <source>
        <strain evidence="2">cv. AL8/78</strain>
    </source>
</reference>
<reference evidence="2" key="4">
    <citation type="submission" date="2019-03" db="UniProtKB">
        <authorList>
            <consortium name="EnsemblPlants"/>
        </authorList>
    </citation>
    <scope>IDENTIFICATION</scope>
</reference>
<feature type="compositionally biased region" description="Basic and acidic residues" evidence="1">
    <location>
        <begin position="139"/>
        <end position="160"/>
    </location>
</feature>
<reference evidence="2" key="3">
    <citation type="journal article" date="2017" name="Nature">
        <title>Genome sequence of the progenitor of the wheat D genome Aegilops tauschii.</title>
        <authorList>
            <person name="Luo M.C."/>
            <person name="Gu Y.Q."/>
            <person name="Puiu D."/>
            <person name="Wang H."/>
            <person name="Twardziok S.O."/>
            <person name="Deal K.R."/>
            <person name="Huo N."/>
            <person name="Zhu T."/>
            <person name="Wang L."/>
            <person name="Wang Y."/>
            <person name="McGuire P.E."/>
            <person name="Liu S."/>
            <person name="Long H."/>
            <person name="Ramasamy R.K."/>
            <person name="Rodriguez J.C."/>
            <person name="Van S.L."/>
            <person name="Yuan L."/>
            <person name="Wang Z."/>
            <person name="Xia Z."/>
            <person name="Xiao L."/>
            <person name="Anderson O.D."/>
            <person name="Ouyang S."/>
            <person name="Liang Y."/>
            <person name="Zimin A.V."/>
            <person name="Pertea G."/>
            <person name="Qi P."/>
            <person name="Bennetzen J.L."/>
            <person name="Dai X."/>
            <person name="Dawson M.W."/>
            <person name="Muller H.G."/>
            <person name="Kugler K."/>
            <person name="Rivarola-Duarte L."/>
            <person name="Spannagl M."/>
            <person name="Mayer K.F.X."/>
            <person name="Lu F.H."/>
            <person name="Bevan M.W."/>
            <person name="Leroy P."/>
            <person name="Li P."/>
            <person name="You F.M."/>
            <person name="Sun Q."/>
            <person name="Liu Z."/>
            <person name="Lyons E."/>
            <person name="Wicker T."/>
            <person name="Salzberg S.L."/>
            <person name="Devos K.M."/>
            <person name="Dvorak J."/>
        </authorList>
    </citation>
    <scope>NUCLEOTIDE SEQUENCE [LARGE SCALE GENOMIC DNA]</scope>
    <source>
        <strain evidence="2">cv. AL8/78</strain>
    </source>
</reference>
<proteinExistence type="predicted"/>
<evidence type="ECO:0008006" key="4">
    <source>
        <dbReference type="Google" id="ProtNLM"/>
    </source>
</evidence>
<name>A0A453KSY7_AEGTS</name>
<dbReference type="PANTHER" id="PTHR31917:SF58">
    <property type="entry name" value="AGENET AND BROMO-ADJACENT HOMOLOGY (BAH) DOMAIN-CONTAINING PROTEIN"/>
    <property type="match status" value="1"/>
</dbReference>
<dbReference type="EnsemblPlants" id="AET5Gv20504900.2">
    <property type="protein sequence ID" value="AET5Gv20504900.2"/>
    <property type="gene ID" value="AET5Gv20504900"/>
</dbReference>
<reference evidence="3" key="1">
    <citation type="journal article" date="2014" name="Science">
        <title>Ancient hybridizations among the ancestral genomes of bread wheat.</title>
        <authorList>
            <consortium name="International Wheat Genome Sequencing Consortium,"/>
            <person name="Marcussen T."/>
            <person name="Sandve S.R."/>
            <person name="Heier L."/>
            <person name="Spannagl M."/>
            <person name="Pfeifer M."/>
            <person name="Jakobsen K.S."/>
            <person name="Wulff B.B."/>
            <person name="Steuernagel B."/>
            <person name="Mayer K.F."/>
            <person name="Olsen O.A."/>
        </authorList>
    </citation>
    <scope>NUCLEOTIDE SEQUENCE [LARGE SCALE GENOMIC DNA]</scope>
    <source>
        <strain evidence="3">cv. AL8/78</strain>
    </source>
</reference>
<reference evidence="3" key="2">
    <citation type="journal article" date="2017" name="Nat. Plants">
        <title>The Aegilops tauschii genome reveals multiple impacts of transposons.</title>
        <authorList>
            <person name="Zhao G."/>
            <person name="Zou C."/>
            <person name="Li K."/>
            <person name="Wang K."/>
            <person name="Li T."/>
            <person name="Gao L."/>
            <person name="Zhang X."/>
            <person name="Wang H."/>
            <person name="Yang Z."/>
            <person name="Liu X."/>
            <person name="Jiang W."/>
            <person name="Mao L."/>
            <person name="Kong X."/>
            <person name="Jiao Y."/>
            <person name="Jia J."/>
        </authorList>
    </citation>
    <scope>NUCLEOTIDE SEQUENCE [LARGE SCALE GENOMIC DNA]</scope>
    <source>
        <strain evidence="3">cv. AL8/78</strain>
    </source>
</reference>
<evidence type="ECO:0000256" key="1">
    <source>
        <dbReference type="SAM" id="MobiDB-lite"/>
    </source>
</evidence>
<feature type="region of interest" description="Disordered" evidence="1">
    <location>
        <begin position="115"/>
        <end position="252"/>
    </location>
</feature>
<evidence type="ECO:0000313" key="3">
    <source>
        <dbReference type="Proteomes" id="UP000015105"/>
    </source>
</evidence>
<protein>
    <recommendedName>
        <fullName evidence="4">Agenet domain-containing protein</fullName>
    </recommendedName>
</protein>
<organism evidence="2 3">
    <name type="scientific">Aegilops tauschii subsp. strangulata</name>
    <name type="common">Goatgrass</name>
    <dbReference type="NCBI Taxonomy" id="200361"/>
    <lineage>
        <taxon>Eukaryota</taxon>
        <taxon>Viridiplantae</taxon>
        <taxon>Streptophyta</taxon>
        <taxon>Embryophyta</taxon>
        <taxon>Tracheophyta</taxon>
        <taxon>Spermatophyta</taxon>
        <taxon>Magnoliopsida</taxon>
        <taxon>Liliopsida</taxon>
        <taxon>Poales</taxon>
        <taxon>Poaceae</taxon>
        <taxon>BOP clade</taxon>
        <taxon>Pooideae</taxon>
        <taxon>Triticodae</taxon>
        <taxon>Triticeae</taxon>
        <taxon>Triticinae</taxon>
        <taxon>Aegilops</taxon>
    </lineage>
</organism>
<feature type="compositionally biased region" description="Basic residues" evidence="1">
    <location>
        <begin position="217"/>
        <end position="226"/>
    </location>
</feature>
<dbReference type="Proteomes" id="UP000015105">
    <property type="component" value="Chromosome 5D"/>
</dbReference>